<dbReference type="GO" id="GO:0016705">
    <property type="term" value="F:oxidoreductase activity, acting on paired donors, with incorporation or reduction of molecular oxygen"/>
    <property type="evidence" value="ECO:0007669"/>
    <property type="project" value="InterPro"/>
</dbReference>
<dbReference type="Proteomes" id="UP000030651">
    <property type="component" value="Unassembled WGS sequence"/>
</dbReference>
<evidence type="ECO:0000256" key="3">
    <source>
        <dbReference type="ARBA" id="ARBA00022617"/>
    </source>
</evidence>
<evidence type="ECO:0000256" key="5">
    <source>
        <dbReference type="ARBA" id="ARBA00023002"/>
    </source>
</evidence>
<dbReference type="GO" id="GO:0005506">
    <property type="term" value="F:iron ion binding"/>
    <property type="evidence" value="ECO:0007669"/>
    <property type="project" value="InterPro"/>
</dbReference>
<comment type="cofactor">
    <cofactor evidence="1 8">
        <name>heme</name>
        <dbReference type="ChEBI" id="CHEBI:30413"/>
    </cofactor>
</comment>
<protein>
    <recommendedName>
        <fullName evidence="12">Isotrichodermin C-15 hydroxylase</fullName>
    </recommendedName>
</protein>
<dbReference type="HOGENOM" id="CLU_001570_14_7_1"/>
<dbReference type="CDD" id="cd11058">
    <property type="entry name" value="CYP60B-like"/>
    <property type="match status" value="1"/>
</dbReference>
<dbReference type="InterPro" id="IPR001128">
    <property type="entry name" value="Cyt_P450"/>
</dbReference>
<keyword evidence="6 8" id="KW-0408">Iron</keyword>
<keyword evidence="4 8" id="KW-0479">Metal-binding</keyword>
<dbReference type="EMBL" id="KI912122">
    <property type="protein sequence ID" value="ETS73398.1"/>
    <property type="molecule type" value="Genomic_DNA"/>
</dbReference>
<dbReference type="InterPro" id="IPR017972">
    <property type="entry name" value="Cyt_P450_CS"/>
</dbReference>
<dbReference type="SUPFAM" id="SSF48264">
    <property type="entry name" value="Cytochrome P450"/>
    <property type="match status" value="1"/>
</dbReference>
<keyword evidence="5 9" id="KW-0560">Oxidoreductase</keyword>
<dbReference type="PROSITE" id="PS00086">
    <property type="entry name" value="CYTOCHROME_P450"/>
    <property type="match status" value="1"/>
</dbReference>
<dbReference type="STRING" id="1229662.W3WHM7"/>
<name>W3WHM7_PESFW</name>
<evidence type="ECO:0000256" key="7">
    <source>
        <dbReference type="ARBA" id="ARBA00023033"/>
    </source>
</evidence>
<dbReference type="GO" id="GO:0004497">
    <property type="term" value="F:monooxygenase activity"/>
    <property type="evidence" value="ECO:0007669"/>
    <property type="project" value="UniProtKB-KW"/>
</dbReference>
<accession>W3WHM7</accession>
<dbReference type="PRINTS" id="PR00385">
    <property type="entry name" value="P450"/>
</dbReference>
<dbReference type="InterPro" id="IPR050121">
    <property type="entry name" value="Cytochrome_P450_monoxygenase"/>
</dbReference>
<evidence type="ECO:0000256" key="2">
    <source>
        <dbReference type="ARBA" id="ARBA00010617"/>
    </source>
</evidence>
<dbReference type="PRINTS" id="PR00463">
    <property type="entry name" value="EP450I"/>
</dbReference>
<dbReference type="KEGG" id="pfy:PFICI_15003"/>
<evidence type="ECO:0000313" key="11">
    <source>
        <dbReference type="Proteomes" id="UP000030651"/>
    </source>
</evidence>
<sequence length="232" mass="27114">MGTEREDFMSYILRQNGEEGMTRGEIVENSNVLIIAGSETTATQLSGTTFQLLTNSEVYNKLVREIRTAFTSEEEITLVRMNELKYLRAVFEEGFRMYPPVPVGLPRTVCQGGEWIQGYYIPQDTGVSVPQWSAYQSESNWLEPEKFVPERWLGDVRFEHDNRDVLQPFSYGPRNCIGKSLAYAEMRLILTRLLWKFDLEMMDESKSWAKQKIFTLWDKKELRVKLQEVERV</sequence>
<dbReference type="RefSeq" id="XP_007841775.1">
    <property type="nucleotide sequence ID" value="XM_007843584.1"/>
</dbReference>
<reference evidence="11" key="1">
    <citation type="journal article" date="2015" name="BMC Genomics">
        <title>Genomic and transcriptomic analysis of the endophytic fungus Pestalotiopsis fici reveals its lifestyle and high potential for synthesis of natural products.</title>
        <authorList>
            <person name="Wang X."/>
            <person name="Zhang X."/>
            <person name="Liu L."/>
            <person name="Xiang M."/>
            <person name="Wang W."/>
            <person name="Sun X."/>
            <person name="Che Y."/>
            <person name="Guo L."/>
            <person name="Liu G."/>
            <person name="Guo L."/>
            <person name="Wang C."/>
            <person name="Yin W.B."/>
            <person name="Stadler M."/>
            <person name="Zhang X."/>
            <person name="Liu X."/>
        </authorList>
    </citation>
    <scope>NUCLEOTIDE SEQUENCE [LARGE SCALE GENOMIC DNA]</scope>
    <source>
        <strain evidence="11">W106-1 / CGMCC3.15140</strain>
    </source>
</reference>
<dbReference type="eggNOG" id="KOG0158">
    <property type="taxonomic scope" value="Eukaryota"/>
</dbReference>
<evidence type="ECO:0000256" key="1">
    <source>
        <dbReference type="ARBA" id="ARBA00001971"/>
    </source>
</evidence>
<dbReference type="PANTHER" id="PTHR24305">
    <property type="entry name" value="CYTOCHROME P450"/>
    <property type="match status" value="1"/>
</dbReference>
<dbReference type="GO" id="GO:0020037">
    <property type="term" value="F:heme binding"/>
    <property type="evidence" value="ECO:0007669"/>
    <property type="project" value="InterPro"/>
</dbReference>
<dbReference type="Pfam" id="PF00067">
    <property type="entry name" value="p450"/>
    <property type="match status" value="1"/>
</dbReference>
<keyword evidence="11" id="KW-1185">Reference proteome</keyword>
<keyword evidence="7 9" id="KW-0503">Monooxygenase</keyword>
<keyword evidence="3 8" id="KW-0349">Heme</keyword>
<dbReference type="AlphaFoldDB" id="W3WHM7"/>
<evidence type="ECO:0000256" key="8">
    <source>
        <dbReference type="PIRSR" id="PIRSR602401-1"/>
    </source>
</evidence>
<gene>
    <name evidence="10" type="ORF">PFICI_15003</name>
</gene>
<proteinExistence type="inferred from homology"/>
<dbReference type="OrthoDB" id="1470350at2759"/>
<evidence type="ECO:0008006" key="12">
    <source>
        <dbReference type="Google" id="ProtNLM"/>
    </source>
</evidence>
<dbReference type="InterPro" id="IPR036396">
    <property type="entry name" value="Cyt_P450_sf"/>
</dbReference>
<evidence type="ECO:0000256" key="4">
    <source>
        <dbReference type="ARBA" id="ARBA00022723"/>
    </source>
</evidence>
<dbReference type="Gene3D" id="1.10.630.10">
    <property type="entry name" value="Cytochrome P450"/>
    <property type="match status" value="1"/>
</dbReference>
<dbReference type="InterPro" id="IPR002401">
    <property type="entry name" value="Cyt_P450_E_grp-I"/>
</dbReference>
<feature type="binding site" description="axial binding residue" evidence="8">
    <location>
        <position position="176"/>
    </location>
    <ligand>
        <name>heme</name>
        <dbReference type="ChEBI" id="CHEBI:30413"/>
    </ligand>
    <ligandPart>
        <name>Fe</name>
        <dbReference type="ChEBI" id="CHEBI:18248"/>
    </ligandPart>
</feature>
<evidence type="ECO:0000256" key="6">
    <source>
        <dbReference type="ARBA" id="ARBA00023004"/>
    </source>
</evidence>
<dbReference type="GeneID" id="19280016"/>
<evidence type="ECO:0000313" key="10">
    <source>
        <dbReference type="EMBL" id="ETS73398.1"/>
    </source>
</evidence>
<dbReference type="PANTHER" id="PTHR24305:SF29">
    <property type="entry name" value="BENZOATE-PARA-HYDROXYLASE"/>
    <property type="match status" value="1"/>
</dbReference>
<comment type="similarity">
    <text evidence="2 9">Belongs to the cytochrome P450 family.</text>
</comment>
<evidence type="ECO:0000256" key="9">
    <source>
        <dbReference type="RuleBase" id="RU000461"/>
    </source>
</evidence>
<dbReference type="OMA" id="MIFAGNE"/>
<organism evidence="10 11">
    <name type="scientific">Pestalotiopsis fici (strain W106-1 / CGMCC3.15140)</name>
    <dbReference type="NCBI Taxonomy" id="1229662"/>
    <lineage>
        <taxon>Eukaryota</taxon>
        <taxon>Fungi</taxon>
        <taxon>Dikarya</taxon>
        <taxon>Ascomycota</taxon>
        <taxon>Pezizomycotina</taxon>
        <taxon>Sordariomycetes</taxon>
        <taxon>Xylariomycetidae</taxon>
        <taxon>Amphisphaeriales</taxon>
        <taxon>Sporocadaceae</taxon>
        <taxon>Pestalotiopsis</taxon>
    </lineage>
</organism>
<dbReference type="InParanoid" id="W3WHM7"/>